<keyword evidence="10" id="KW-0106">Calcium</keyword>
<feature type="transmembrane region" description="Helical" evidence="18">
    <location>
        <begin position="215"/>
        <end position="240"/>
    </location>
</feature>
<dbReference type="Pfam" id="PF00008">
    <property type="entry name" value="EGF"/>
    <property type="match status" value="1"/>
</dbReference>
<protein>
    <recommendedName>
        <fullName evidence="3">Vitamin K-dependent protein S</fullName>
    </recommendedName>
</protein>
<keyword evidence="18" id="KW-1133">Transmembrane helix</keyword>
<organism evidence="21 22">
    <name type="scientific">Crotophaga sulcirostris</name>
    <name type="common">Groove-billed ani</name>
    <dbReference type="NCBI Taxonomy" id="33598"/>
    <lineage>
        <taxon>Eukaryota</taxon>
        <taxon>Metazoa</taxon>
        <taxon>Chordata</taxon>
        <taxon>Craniata</taxon>
        <taxon>Vertebrata</taxon>
        <taxon>Euteleostomi</taxon>
        <taxon>Archelosauria</taxon>
        <taxon>Archosauria</taxon>
        <taxon>Dinosauria</taxon>
        <taxon>Saurischia</taxon>
        <taxon>Theropoda</taxon>
        <taxon>Coelurosauria</taxon>
        <taxon>Aves</taxon>
        <taxon>Neognathae</taxon>
        <taxon>Neoaves</taxon>
        <taxon>Otidimorphae</taxon>
        <taxon>Cuculiformes</taxon>
        <taxon>Crotophagidae</taxon>
        <taxon>Crotophaga</taxon>
    </lineage>
</organism>
<evidence type="ECO:0000313" key="22">
    <source>
        <dbReference type="Proteomes" id="UP000549499"/>
    </source>
</evidence>
<evidence type="ECO:0000256" key="2">
    <source>
        <dbReference type="ARBA" id="ARBA00004613"/>
    </source>
</evidence>
<dbReference type="PANTHER" id="PTHR24040">
    <property type="entry name" value="LAMININ G-LIKE DOMAIN-CONTAINING PROTEIN"/>
    <property type="match status" value="1"/>
</dbReference>
<dbReference type="Proteomes" id="UP000549499">
    <property type="component" value="Unassembled WGS sequence"/>
</dbReference>
<accession>A0A7K5HCM7</accession>
<sequence length="637" mass="74814">LSQQYASQFLVRKRRANSFMEESKKGNLERECIEELCNKEEAREIFENNPETEYFYPKYLSCLASHRAGVFRITASTPDSPADLRACVNEISNQCSPLPCHKDGYKDCIDGQAKFTCVCKSGWQGETCGEDINECEDLNGGCSQRCSNLPGSYRCLCEDGYFMHANKRDCGDINECVLHPNICGTAICKNTLGRYECECAEGYTYNSTSKSCEDIVFFFFFVCAQLCVNSPGSYFFFFFCKRGFKLSKDMKNFFFFFFYLKFRVEKSHNWIFFFFFIILFFFFFFLLIKIPSSQLRFIFFFFFRTYDAEGVILYADFFFFFSWILLALRDGKIEIQFKNEFGTKVTSGGKAIIFFFFFIVKLEHSISVKIAKEAVMSINSPGTLFKQSQGFLETKVYIAGLPRKVGNTLVKQINPRLDFFFFFWNLMNQGHSGVKEVIQEKQSKHCLVAVERGSFFFFFFMAKFQINYHNLDIFFFFFINVTMTIRPSADTFFFFFLVSNETVPLALSIFFFFFFDSQKIIFFFFFFTVAHLESKKLCTPRKVLVGLVVTKQQLELSVFFFFFRSNSEQLSILHQAFFFFFYTYLGGLPDVPLGAAFFFFFFNGCMEVKVNNRQLFFFFFFSKHNDIRSHSCPFFFF</sequence>
<dbReference type="FunFam" id="2.10.25.10:FF:000426">
    <property type="entry name" value="Vitamin K-dependent protein S"/>
    <property type="match status" value="1"/>
</dbReference>
<evidence type="ECO:0000256" key="1">
    <source>
        <dbReference type="ARBA" id="ARBA00002240"/>
    </source>
</evidence>
<feature type="disulfide bond" evidence="17">
    <location>
        <begin position="100"/>
        <end position="117"/>
    </location>
</feature>
<feature type="domain" description="EGF-like" evidence="19">
    <location>
        <begin position="172"/>
        <end position="213"/>
    </location>
</feature>
<evidence type="ECO:0000256" key="17">
    <source>
        <dbReference type="PROSITE-ProRule" id="PRU00076"/>
    </source>
</evidence>
<evidence type="ECO:0000256" key="18">
    <source>
        <dbReference type="SAM" id="Phobius"/>
    </source>
</evidence>
<keyword evidence="16" id="KW-0280">Fibrinolysis</keyword>
<dbReference type="PROSITE" id="PS00010">
    <property type="entry name" value="ASX_HYDROXYL"/>
    <property type="match status" value="3"/>
</dbReference>
<dbReference type="EMBL" id="VYZB01000032">
    <property type="protein sequence ID" value="NWS67080.1"/>
    <property type="molecule type" value="Genomic_DNA"/>
</dbReference>
<evidence type="ECO:0000256" key="14">
    <source>
        <dbReference type="ARBA" id="ARBA00023180"/>
    </source>
</evidence>
<dbReference type="PROSITE" id="PS50998">
    <property type="entry name" value="GLA_2"/>
    <property type="match status" value="1"/>
</dbReference>
<feature type="domain" description="EGF-like" evidence="19">
    <location>
        <begin position="91"/>
        <end position="129"/>
    </location>
</feature>
<dbReference type="SUPFAM" id="SSF49899">
    <property type="entry name" value="Concanavalin A-like lectins/glucanases"/>
    <property type="match status" value="2"/>
</dbReference>
<comment type="caution">
    <text evidence="17">Lacks conserved residue(s) required for the propagation of feature annotation.</text>
</comment>
<keyword evidence="11" id="KW-0094">Blood coagulation</keyword>
<feature type="transmembrane region" description="Helical" evidence="18">
    <location>
        <begin position="270"/>
        <end position="291"/>
    </location>
</feature>
<feature type="disulfide bond" evidence="17">
    <location>
        <begin position="119"/>
        <end position="128"/>
    </location>
</feature>
<evidence type="ECO:0000256" key="10">
    <source>
        <dbReference type="ARBA" id="ARBA00022837"/>
    </source>
</evidence>
<dbReference type="GO" id="GO:0007596">
    <property type="term" value="P:blood coagulation"/>
    <property type="evidence" value="ECO:0007669"/>
    <property type="project" value="UniProtKB-KW"/>
</dbReference>
<dbReference type="InterPro" id="IPR001791">
    <property type="entry name" value="Laminin_G"/>
</dbReference>
<evidence type="ECO:0000256" key="11">
    <source>
        <dbReference type="ARBA" id="ARBA00023084"/>
    </source>
</evidence>
<dbReference type="FunFam" id="2.60.120.200:FF:000077">
    <property type="entry name" value="vitamin K-dependent protein S"/>
    <property type="match status" value="1"/>
</dbReference>
<dbReference type="FunFam" id="2.10.25.10:FF:000631">
    <property type="entry name" value="Vitamin K-dependent protein S"/>
    <property type="match status" value="1"/>
</dbReference>
<keyword evidence="9" id="KW-0677">Repeat</keyword>
<dbReference type="Pfam" id="PF14670">
    <property type="entry name" value="FXa_inhibition"/>
    <property type="match status" value="1"/>
</dbReference>
<keyword evidence="14" id="KW-0325">Glycoprotein</keyword>
<dbReference type="GO" id="GO:0005615">
    <property type="term" value="C:extracellular space"/>
    <property type="evidence" value="ECO:0007669"/>
    <property type="project" value="TreeGrafter"/>
</dbReference>
<keyword evidence="8" id="KW-0356">Hemostasis</keyword>
<evidence type="ECO:0000256" key="13">
    <source>
        <dbReference type="ARBA" id="ARBA00023157"/>
    </source>
</evidence>
<comment type="caution">
    <text evidence="21">The sequence shown here is derived from an EMBL/GenBank/DDBJ whole genome shotgun (WGS) entry which is preliminary data.</text>
</comment>
<dbReference type="AlphaFoldDB" id="A0A7K5HCM7"/>
<dbReference type="FunFam" id="4.10.740.10:FF:000001">
    <property type="entry name" value="vitamin K-dependent protein S"/>
    <property type="match status" value="1"/>
</dbReference>
<dbReference type="SMART" id="SM00069">
    <property type="entry name" value="GLA"/>
    <property type="match status" value="1"/>
</dbReference>
<evidence type="ECO:0000256" key="7">
    <source>
        <dbReference type="ARBA" id="ARBA00022685"/>
    </source>
</evidence>
<evidence type="ECO:0000256" key="12">
    <source>
        <dbReference type="ARBA" id="ARBA00023145"/>
    </source>
</evidence>
<evidence type="ECO:0000256" key="15">
    <source>
        <dbReference type="ARBA" id="ARBA00023278"/>
    </source>
</evidence>
<dbReference type="Pfam" id="PF00054">
    <property type="entry name" value="Laminin_G_1"/>
    <property type="match status" value="1"/>
</dbReference>
<dbReference type="SUPFAM" id="SSF57184">
    <property type="entry name" value="Growth factor receptor domain"/>
    <property type="match status" value="1"/>
</dbReference>
<evidence type="ECO:0000256" key="5">
    <source>
        <dbReference type="ARBA" id="ARBA00022525"/>
    </source>
</evidence>
<dbReference type="PROSITE" id="PS01186">
    <property type="entry name" value="EGF_2"/>
    <property type="match status" value="3"/>
</dbReference>
<dbReference type="FunFam" id="2.10.25.10:FF:000240">
    <property type="entry name" value="Vitamin K-dependent protein S"/>
    <property type="match status" value="1"/>
</dbReference>
<dbReference type="PROSITE" id="PS00011">
    <property type="entry name" value="GLA_1"/>
    <property type="match status" value="1"/>
</dbReference>
<keyword evidence="6 17" id="KW-0245">EGF-like domain</keyword>
<comment type="subcellular location">
    <subcellularLocation>
        <location evidence="2">Secreted</location>
    </subcellularLocation>
</comment>
<keyword evidence="7" id="KW-0165">Cleavage on pair of basic residues</keyword>
<dbReference type="SMART" id="SM00181">
    <property type="entry name" value="EGF"/>
    <property type="match status" value="3"/>
</dbReference>
<dbReference type="Gene3D" id="4.10.740.10">
    <property type="entry name" value="Coagulation Factor IX"/>
    <property type="match status" value="1"/>
</dbReference>
<dbReference type="InterPro" id="IPR049883">
    <property type="entry name" value="NOTCH1_EGF-like"/>
</dbReference>
<dbReference type="InterPro" id="IPR000742">
    <property type="entry name" value="EGF"/>
</dbReference>
<evidence type="ECO:0000256" key="3">
    <source>
        <dbReference type="ARBA" id="ARBA00017875"/>
    </source>
</evidence>
<evidence type="ECO:0000259" key="20">
    <source>
        <dbReference type="PROSITE" id="PS50998"/>
    </source>
</evidence>
<dbReference type="SUPFAM" id="SSF57630">
    <property type="entry name" value="GLA-domain"/>
    <property type="match status" value="1"/>
</dbReference>
<dbReference type="Gene3D" id="2.10.25.10">
    <property type="entry name" value="Laminin"/>
    <property type="match status" value="3"/>
</dbReference>
<feature type="transmembrane region" description="Helical" evidence="18">
    <location>
        <begin position="311"/>
        <end position="328"/>
    </location>
</feature>
<dbReference type="PRINTS" id="PR00001">
    <property type="entry name" value="GLABLOOD"/>
</dbReference>
<feature type="non-terminal residue" evidence="21">
    <location>
        <position position="637"/>
    </location>
</feature>
<keyword evidence="5" id="KW-0964">Secreted</keyword>
<keyword evidence="15" id="KW-0379">Hydroxylation</keyword>
<dbReference type="OrthoDB" id="4062651at2759"/>
<comment type="function">
    <text evidence="1">Anticoagulant plasma protein; it is a cofactor to activated protein C in the degradation of coagulation factors Va and VIIIa. It helps to prevent coagulation and stimulating fibrinolysis.</text>
</comment>
<evidence type="ECO:0000256" key="6">
    <source>
        <dbReference type="ARBA" id="ARBA00022536"/>
    </source>
</evidence>
<dbReference type="InterPro" id="IPR009030">
    <property type="entry name" value="Growth_fac_rcpt_cys_sf"/>
</dbReference>
<proteinExistence type="predicted"/>
<keyword evidence="4" id="KW-0301">Gamma-carboxyglutamic acid</keyword>
<dbReference type="InterPro" id="IPR051145">
    <property type="entry name" value="GAS-SHBG-PROS"/>
</dbReference>
<dbReference type="InterPro" id="IPR035972">
    <property type="entry name" value="GLA-like_dom_SF"/>
</dbReference>
<reference evidence="21 22" key="1">
    <citation type="submission" date="2019-09" db="EMBL/GenBank/DDBJ databases">
        <title>Bird 10,000 Genomes (B10K) Project - Family phase.</title>
        <authorList>
            <person name="Zhang G."/>
        </authorList>
    </citation>
    <scope>NUCLEOTIDE SEQUENCE [LARGE SCALE GENOMIC DNA]</scope>
    <source>
        <strain evidence="21">B10K-DU-003-44</strain>
        <tissue evidence="21">Muscle</tissue>
    </source>
</reference>
<dbReference type="InterPro" id="IPR017857">
    <property type="entry name" value="Coagulation_fac-like_Gla_dom"/>
</dbReference>
<dbReference type="CDD" id="cd00110">
    <property type="entry name" value="LamG"/>
    <property type="match status" value="1"/>
</dbReference>
<evidence type="ECO:0000259" key="19">
    <source>
        <dbReference type="PROSITE" id="PS50026"/>
    </source>
</evidence>
<evidence type="ECO:0000256" key="16">
    <source>
        <dbReference type="ARBA" id="ARBA00023281"/>
    </source>
</evidence>
<dbReference type="CDD" id="cd00054">
    <property type="entry name" value="EGF_CA"/>
    <property type="match status" value="3"/>
</dbReference>
<keyword evidence="18" id="KW-0472">Membrane</keyword>
<feature type="domain" description="Gla" evidence="20">
    <location>
        <begin position="15"/>
        <end position="61"/>
    </location>
</feature>
<evidence type="ECO:0000313" key="21">
    <source>
        <dbReference type="EMBL" id="NWS67080.1"/>
    </source>
</evidence>
<keyword evidence="22" id="KW-1185">Reference proteome</keyword>
<dbReference type="InterPro" id="IPR000152">
    <property type="entry name" value="EGF-type_Asp/Asn_hydroxyl_site"/>
</dbReference>
<gene>
    <name evidence="21" type="primary">Pros1</name>
    <name evidence="21" type="ORF">CROSUL_R02921</name>
</gene>
<name>A0A7K5HCM7_CROSL</name>
<dbReference type="InterPro" id="IPR013320">
    <property type="entry name" value="ConA-like_dom_sf"/>
</dbReference>
<dbReference type="PROSITE" id="PS00022">
    <property type="entry name" value="EGF_1"/>
    <property type="match status" value="1"/>
</dbReference>
<feature type="transmembrane region" description="Helical" evidence="18">
    <location>
        <begin position="576"/>
        <end position="602"/>
    </location>
</feature>
<dbReference type="GO" id="GO:0042730">
    <property type="term" value="P:fibrinolysis"/>
    <property type="evidence" value="ECO:0007669"/>
    <property type="project" value="UniProtKB-KW"/>
</dbReference>
<evidence type="ECO:0000256" key="9">
    <source>
        <dbReference type="ARBA" id="ARBA00022737"/>
    </source>
</evidence>
<evidence type="ECO:0000256" key="4">
    <source>
        <dbReference type="ARBA" id="ARBA00022479"/>
    </source>
</evidence>
<keyword evidence="18" id="KW-0812">Transmembrane</keyword>
<dbReference type="Gene3D" id="2.60.120.200">
    <property type="match status" value="2"/>
</dbReference>
<dbReference type="SMART" id="SM00179">
    <property type="entry name" value="EGF_CA"/>
    <property type="match status" value="3"/>
</dbReference>
<dbReference type="Pfam" id="PF00594">
    <property type="entry name" value="Gla"/>
    <property type="match status" value="1"/>
</dbReference>
<dbReference type="InterPro" id="IPR001881">
    <property type="entry name" value="EGF-like_Ca-bd_dom"/>
</dbReference>
<dbReference type="GO" id="GO:0005509">
    <property type="term" value="F:calcium ion binding"/>
    <property type="evidence" value="ECO:0007669"/>
    <property type="project" value="InterPro"/>
</dbReference>
<keyword evidence="13 17" id="KW-1015">Disulfide bond</keyword>
<keyword evidence="12" id="KW-0865">Zymogen</keyword>
<dbReference type="PROSITE" id="PS50026">
    <property type="entry name" value="EGF_3"/>
    <property type="match status" value="2"/>
</dbReference>
<dbReference type="InterPro" id="IPR018097">
    <property type="entry name" value="EGF_Ca-bd_CS"/>
</dbReference>
<dbReference type="InterPro" id="IPR000294">
    <property type="entry name" value="GLA_domain"/>
</dbReference>
<feature type="non-terminal residue" evidence="21">
    <location>
        <position position="1"/>
    </location>
</feature>
<evidence type="ECO:0000256" key="8">
    <source>
        <dbReference type="ARBA" id="ARBA00022696"/>
    </source>
</evidence>
<dbReference type="PANTHER" id="PTHR24040:SF0">
    <property type="entry name" value="VITAMIN K-DEPENDENT PROTEIN S"/>
    <property type="match status" value="1"/>
</dbReference>
<dbReference type="Pfam" id="PF07645">
    <property type="entry name" value="EGF_CA"/>
    <property type="match status" value="1"/>
</dbReference>
<dbReference type="PROSITE" id="PS01187">
    <property type="entry name" value="EGF_CA"/>
    <property type="match status" value="2"/>
</dbReference>